<keyword evidence="4" id="KW-1185">Reference proteome</keyword>
<dbReference type="PANTHER" id="PTHR38463">
    <property type="entry name" value="STRESS RESPONSE PROTEIN YSNF"/>
    <property type="match status" value="1"/>
</dbReference>
<dbReference type="Proteomes" id="UP000619260">
    <property type="component" value="Unassembled WGS sequence"/>
</dbReference>
<sequence length="242" mass="27247">MANTQERIDPLRGKDVYDRNGDKVGTVGQVWADDAGRPSWVSVHTGLFGLNESLLPLYDASVADDRLITGYDKDLVRRAPNVDVGAHEEFDADGLARLYSHYGLARGDERTGADDDAMTRSEERLRVGTERERAGTARLRKHVVTEHVQTTVPVQREEVRLETEPITDANRDRAYAGRDLSEAEHEVTLHAERPVVDKETVPVERVRLGTGTVRDEHTVDERVRKERVEADLPDERGSRRFG</sequence>
<evidence type="ECO:0000313" key="3">
    <source>
        <dbReference type="EMBL" id="GIJ43809.1"/>
    </source>
</evidence>
<comment type="caution">
    <text evidence="3">The sequence shown here is derived from an EMBL/GenBank/DDBJ whole genome shotgun (WGS) entry which is preliminary data.</text>
</comment>
<feature type="domain" description="PRC-barrel" evidence="1">
    <location>
        <begin position="5"/>
        <end position="75"/>
    </location>
</feature>
<dbReference type="Gene3D" id="3.90.50.10">
    <property type="entry name" value="Photosynthetic Reaction Center, subunit H, domain 2"/>
    <property type="match status" value="1"/>
</dbReference>
<name>A0A8J4DMX1_9ACTN</name>
<feature type="domain" description="DUF2382" evidence="2">
    <location>
        <begin position="118"/>
        <end position="229"/>
    </location>
</feature>
<dbReference type="RefSeq" id="WP_203897353.1">
    <property type="nucleotide sequence ID" value="NZ_BOPF01000002.1"/>
</dbReference>
<dbReference type="PANTHER" id="PTHR38463:SF1">
    <property type="entry name" value="STRESS RESPONSE PROTEIN YSNF"/>
    <property type="match status" value="1"/>
</dbReference>
<dbReference type="Pfam" id="PF05239">
    <property type="entry name" value="PRC"/>
    <property type="match status" value="1"/>
</dbReference>
<evidence type="ECO:0000259" key="1">
    <source>
        <dbReference type="Pfam" id="PF05239"/>
    </source>
</evidence>
<evidence type="ECO:0000259" key="2">
    <source>
        <dbReference type="Pfam" id="PF09557"/>
    </source>
</evidence>
<protein>
    <recommendedName>
        <fullName evidence="5">DUF2382 domain-containing protein</fullName>
    </recommendedName>
</protein>
<dbReference type="AlphaFoldDB" id="A0A8J4DMX1"/>
<dbReference type="InterPro" id="IPR019060">
    <property type="entry name" value="DUF2382"/>
</dbReference>
<dbReference type="Pfam" id="PF09557">
    <property type="entry name" value="DUF2382"/>
    <property type="match status" value="1"/>
</dbReference>
<organism evidence="3 4">
    <name type="scientific">Virgisporangium aliadipatigenens</name>
    <dbReference type="NCBI Taxonomy" id="741659"/>
    <lineage>
        <taxon>Bacteria</taxon>
        <taxon>Bacillati</taxon>
        <taxon>Actinomycetota</taxon>
        <taxon>Actinomycetes</taxon>
        <taxon>Micromonosporales</taxon>
        <taxon>Micromonosporaceae</taxon>
        <taxon>Virgisporangium</taxon>
    </lineage>
</organism>
<dbReference type="EMBL" id="BOPF01000002">
    <property type="protein sequence ID" value="GIJ43809.1"/>
    <property type="molecule type" value="Genomic_DNA"/>
</dbReference>
<dbReference type="InterPro" id="IPR014747">
    <property type="entry name" value="Bac_photo_RC_H_C"/>
</dbReference>
<dbReference type="SUPFAM" id="SSF50346">
    <property type="entry name" value="PRC-barrel domain"/>
    <property type="match status" value="1"/>
</dbReference>
<evidence type="ECO:0008006" key="5">
    <source>
        <dbReference type="Google" id="ProtNLM"/>
    </source>
</evidence>
<dbReference type="GO" id="GO:0030077">
    <property type="term" value="C:plasma membrane light-harvesting complex"/>
    <property type="evidence" value="ECO:0007669"/>
    <property type="project" value="InterPro"/>
</dbReference>
<dbReference type="InterPro" id="IPR027275">
    <property type="entry name" value="PRC-brl_dom"/>
</dbReference>
<dbReference type="InterPro" id="IPR052967">
    <property type="entry name" value="Stress_Response_Assoc"/>
</dbReference>
<proteinExistence type="predicted"/>
<evidence type="ECO:0000313" key="4">
    <source>
        <dbReference type="Proteomes" id="UP000619260"/>
    </source>
</evidence>
<reference evidence="3" key="1">
    <citation type="submission" date="2021-01" db="EMBL/GenBank/DDBJ databases">
        <title>Whole genome shotgun sequence of Virgisporangium aliadipatigenens NBRC 105644.</title>
        <authorList>
            <person name="Komaki H."/>
            <person name="Tamura T."/>
        </authorList>
    </citation>
    <scope>NUCLEOTIDE SEQUENCE</scope>
    <source>
        <strain evidence="3">NBRC 105644</strain>
    </source>
</reference>
<dbReference type="InterPro" id="IPR011033">
    <property type="entry name" value="PRC_barrel-like_sf"/>
</dbReference>
<dbReference type="GO" id="GO:0019684">
    <property type="term" value="P:photosynthesis, light reaction"/>
    <property type="evidence" value="ECO:0007669"/>
    <property type="project" value="InterPro"/>
</dbReference>
<accession>A0A8J4DMX1</accession>
<gene>
    <name evidence="3" type="ORF">Val02_06950</name>
</gene>